<evidence type="ECO:0000256" key="2">
    <source>
        <dbReference type="SAM" id="MobiDB-lite"/>
    </source>
</evidence>
<dbReference type="PANTHER" id="PTHR10003">
    <property type="entry name" value="SUPEROXIDE DISMUTASE CU-ZN -RELATED"/>
    <property type="match status" value="1"/>
</dbReference>
<dbReference type="InterPro" id="IPR001424">
    <property type="entry name" value="SOD_Cu_Zn_dom"/>
</dbReference>
<name>A0A4R4FCY3_9FIRM</name>
<feature type="domain" description="Superoxide dismutase copper/zinc binding" evidence="3">
    <location>
        <begin position="18"/>
        <end position="145"/>
    </location>
</feature>
<dbReference type="GO" id="GO:0006801">
    <property type="term" value="P:superoxide metabolic process"/>
    <property type="evidence" value="ECO:0007669"/>
    <property type="project" value="InterPro"/>
</dbReference>
<gene>
    <name evidence="4" type="ORF">E1963_12005</name>
</gene>
<dbReference type="GO" id="GO:0005507">
    <property type="term" value="F:copper ion binding"/>
    <property type="evidence" value="ECO:0007669"/>
    <property type="project" value="InterPro"/>
</dbReference>
<evidence type="ECO:0000313" key="4">
    <source>
        <dbReference type="EMBL" id="TDA21452.1"/>
    </source>
</evidence>
<evidence type="ECO:0000313" key="5">
    <source>
        <dbReference type="Proteomes" id="UP000295710"/>
    </source>
</evidence>
<evidence type="ECO:0000256" key="1">
    <source>
        <dbReference type="ARBA" id="ARBA00010457"/>
    </source>
</evidence>
<dbReference type="InterPro" id="IPR024134">
    <property type="entry name" value="SOD_Cu/Zn_/chaperone"/>
</dbReference>
<evidence type="ECO:0000259" key="3">
    <source>
        <dbReference type="Pfam" id="PF00080"/>
    </source>
</evidence>
<dbReference type="AlphaFoldDB" id="A0A4R4FCY3"/>
<accession>A0A4R4FCY3</accession>
<dbReference type="Pfam" id="PF00080">
    <property type="entry name" value="Sod_Cu"/>
    <property type="match status" value="1"/>
</dbReference>
<dbReference type="Gene3D" id="2.60.40.200">
    <property type="entry name" value="Superoxide dismutase, copper/zinc binding domain"/>
    <property type="match status" value="1"/>
</dbReference>
<sequence length="150" mass="15914">MPVAHAKLKGAPGYGDIKGNVYFYSAYGGTVVVAEVYGITDKTEQEAGGFLGFHIHEGSSCTGNAQDPFADAEAHYNPGNQEHPRHAGDLPSLLVKGGIAWMAVYTGRFYPEEVIGRTVIVHGMPDDYRTQPSGGSGAKIACGEIVVWEG</sequence>
<feature type="region of interest" description="Disordered" evidence="2">
    <location>
        <begin position="64"/>
        <end position="87"/>
    </location>
</feature>
<dbReference type="Proteomes" id="UP000295710">
    <property type="component" value="Unassembled WGS sequence"/>
</dbReference>
<dbReference type="RefSeq" id="WP_132278391.1">
    <property type="nucleotide sequence ID" value="NZ_JAOBST010000014.1"/>
</dbReference>
<keyword evidence="5" id="KW-1185">Reference proteome</keyword>
<dbReference type="SUPFAM" id="SSF49329">
    <property type="entry name" value="Cu,Zn superoxide dismutase-like"/>
    <property type="match status" value="1"/>
</dbReference>
<comment type="similarity">
    <text evidence="1">Belongs to the Cu-Zn superoxide dismutase family.</text>
</comment>
<protein>
    <submittedName>
        <fullName evidence="4">Superoxide dismutase family protein</fullName>
    </submittedName>
</protein>
<reference evidence="4 5" key="1">
    <citation type="journal article" date="2016" name="Nat. Microbiol.">
        <title>The Mouse Intestinal Bacterial Collection (miBC) provides host-specific insight into cultured diversity and functional potential of the gut microbiota.</title>
        <authorList>
            <person name="Lagkouvardos I."/>
            <person name="Pukall R."/>
            <person name="Abt B."/>
            <person name="Foesel B.U."/>
            <person name="Meier-Kolthoff J.P."/>
            <person name="Kumar N."/>
            <person name="Bresciani A."/>
            <person name="Martinez I."/>
            <person name="Just S."/>
            <person name="Ziegler C."/>
            <person name="Brugiroux S."/>
            <person name="Garzetti D."/>
            <person name="Wenning M."/>
            <person name="Bui T.P."/>
            <person name="Wang J."/>
            <person name="Hugenholtz F."/>
            <person name="Plugge C.M."/>
            <person name="Peterson D.A."/>
            <person name="Hornef M.W."/>
            <person name="Baines J.F."/>
            <person name="Smidt H."/>
            <person name="Walter J."/>
            <person name="Kristiansen K."/>
            <person name="Nielsen H.B."/>
            <person name="Haller D."/>
            <person name="Overmann J."/>
            <person name="Stecher B."/>
            <person name="Clavel T."/>
        </authorList>
    </citation>
    <scope>NUCLEOTIDE SEQUENCE [LARGE SCALE GENOMIC DNA]</scope>
    <source>
        <strain evidence="4 5">DSM 28560</strain>
    </source>
</reference>
<organism evidence="4 5">
    <name type="scientific">Extibacter muris</name>
    <dbReference type="NCBI Taxonomy" id="1796622"/>
    <lineage>
        <taxon>Bacteria</taxon>
        <taxon>Bacillati</taxon>
        <taxon>Bacillota</taxon>
        <taxon>Clostridia</taxon>
        <taxon>Lachnospirales</taxon>
        <taxon>Lachnospiraceae</taxon>
        <taxon>Extibacter</taxon>
    </lineage>
</organism>
<dbReference type="InterPro" id="IPR036423">
    <property type="entry name" value="SOD-like_Cu/Zn_dom_sf"/>
</dbReference>
<proteinExistence type="inferred from homology"/>
<dbReference type="EMBL" id="SMMX01000009">
    <property type="protein sequence ID" value="TDA21452.1"/>
    <property type="molecule type" value="Genomic_DNA"/>
</dbReference>
<comment type="caution">
    <text evidence="4">The sequence shown here is derived from an EMBL/GenBank/DDBJ whole genome shotgun (WGS) entry which is preliminary data.</text>
</comment>